<evidence type="ECO:0000256" key="8">
    <source>
        <dbReference type="ARBA" id="ARBA00055053"/>
    </source>
</evidence>
<feature type="domain" description="ABC transporter" evidence="13">
    <location>
        <begin position="405"/>
        <end position="639"/>
    </location>
</feature>
<dbReference type="PROSITE" id="PS00211">
    <property type="entry name" value="ABC_TRANSPORTER_1"/>
    <property type="match status" value="1"/>
</dbReference>
<evidence type="ECO:0000256" key="9">
    <source>
        <dbReference type="ARBA" id="ARBA00061644"/>
    </source>
</evidence>
<comment type="caution">
    <text evidence="15">The sequence shown here is derived from an EMBL/GenBank/DDBJ whole genome shotgun (WGS) entry which is preliminary data.</text>
</comment>
<feature type="transmembrane region" description="Helical" evidence="12">
    <location>
        <begin position="324"/>
        <end position="348"/>
    </location>
</feature>
<feature type="transmembrane region" description="Helical" evidence="12">
    <location>
        <begin position="129"/>
        <end position="152"/>
    </location>
</feature>
<evidence type="ECO:0000256" key="7">
    <source>
        <dbReference type="ARBA" id="ARBA00023136"/>
    </source>
</evidence>
<reference evidence="16" key="1">
    <citation type="submission" date="2017-04" db="EMBL/GenBank/DDBJ databases">
        <title>Function of individual gut microbiota members based on whole genome sequencing of pure cultures obtained from chicken caecum.</title>
        <authorList>
            <person name="Medvecky M."/>
            <person name="Cejkova D."/>
            <person name="Polansky O."/>
            <person name="Karasova D."/>
            <person name="Kubasova T."/>
            <person name="Cizek A."/>
            <person name="Rychlik I."/>
        </authorList>
    </citation>
    <scope>NUCLEOTIDE SEQUENCE [LARGE SCALE GENOMIC DNA]</scope>
    <source>
        <strain evidence="16">An5</strain>
    </source>
</reference>
<dbReference type="GO" id="GO:0005886">
    <property type="term" value="C:plasma membrane"/>
    <property type="evidence" value="ECO:0007669"/>
    <property type="project" value="UniProtKB-SubCell"/>
</dbReference>
<dbReference type="RefSeq" id="WP_094335734.1">
    <property type="nucleotide sequence ID" value="NZ_NFIE01000015.1"/>
</dbReference>
<feature type="transmembrane region" description="Helical" evidence="12">
    <location>
        <begin position="227"/>
        <end position="246"/>
    </location>
</feature>
<keyword evidence="16" id="KW-1185">Reference proteome</keyword>
<evidence type="ECO:0000256" key="6">
    <source>
        <dbReference type="ARBA" id="ARBA00022989"/>
    </source>
</evidence>
<sequence length="642" mass="70340">MPRENETKSLEEVEAMELIEQAQAQLDEIDAAKGSDAAGTPGSPDASDADAEVPRDAFGVVRRLWTVSKGEHWRFAVVLVSIVCYTIAQIAAPAYSAHLIDLLWANIQRAFAAGETFSIGWDTGGRECLIFLGIWTVAWAFYTLQAFTMASFAERLNLKLRRAIAQKLNVLPLRFYDANKPGDIMSRATNDLDKVSEVLQRGLLSMLMAVGSVVGAIIMMLRYNVVLTVVFLAFAAAALLMTRLVAKRTLILAARQQRAVGVLTGHVEEAYSGRIVIHAFNQEQESAARIREATQQLADAMRRTDFMTNTAAPMVRCLVRFSQVALALLGTGFLIAGRLTIGTLQAFFQYVNTAAEPLTQFSLTMNQLQSALAAVERVFDILDEPEIEPDPAHPARVPQPVRGRVAFEHVRFGYDPDRPLMRDVSFVAEPGQKVAIVGATGAGKTTLINLLMRFYEIDGGRITLDGVDTHAMTRADLRRNFGMVLQDAWLREGTIAENIAYGCDGATRDEIVQAAKTAQVDFFVRTMPHGYDTELANDAENISQGQRQLLTIARVLLANPSILILDEATSSVDTRTERAIVAAMEALTSGRTSFVIAHRLSTIVDSDLILVMDHGTIIEQGTHEELLAAGGAYAELYNSQFA</sequence>
<dbReference type="SUPFAM" id="SSF52540">
    <property type="entry name" value="P-loop containing nucleoside triphosphate hydrolases"/>
    <property type="match status" value="1"/>
</dbReference>
<dbReference type="InterPro" id="IPR039421">
    <property type="entry name" value="Type_1_exporter"/>
</dbReference>
<dbReference type="InterPro" id="IPR027417">
    <property type="entry name" value="P-loop_NTPase"/>
</dbReference>
<dbReference type="InterPro" id="IPR017871">
    <property type="entry name" value="ABC_transporter-like_CS"/>
</dbReference>
<dbReference type="GO" id="GO:0016887">
    <property type="term" value="F:ATP hydrolysis activity"/>
    <property type="evidence" value="ECO:0007669"/>
    <property type="project" value="InterPro"/>
</dbReference>
<feature type="transmembrane region" description="Helical" evidence="12">
    <location>
        <begin position="202"/>
        <end position="221"/>
    </location>
</feature>
<comment type="function">
    <text evidence="8">ABC transporter involved in fatty acid import. Transmembrane domains (TMD) form a pore in the membrane and the ATP-binding domain (NBD) is responsible for energy generation.</text>
</comment>
<keyword evidence="3 12" id="KW-0812">Transmembrane</keyword>
<feature type="region of interest" description="Disordered" evidence="11">
    <location>
        <begin position="30"/>
        <end position="51"/>
    </location>
</feature>
<dbReference type="Gene3D" id="1.20.1560.10">
    <property type="entry name" value="ABC transporter type 1, transmembrane domain"/>
    <property type="match status" value="1"/>
</dbReference>
<evidence type="ECO:0000259" key="14">
    <source>
        <dbReference type="PROSITE" id="PS50929"/>
    </source>
</evidence>
<feature type="transmembrane region" description="Helical" evidence="12">
    <location>
        <begin position="73"/>
        <end position="95"/>
    </location>
</feature>
<dbReference type="SUPFAM" id="SSF90123">
    <property type="entry name" value="ABC transporter transmembrane region"/>
    <property type="match status" value="1"/>
</dbReference>
<evidence type="ECO:0000256" key="10">
    <source>
        <dbReference type="ARBA" id="ARBA00071747"/>
    </source>
</evidence>
<dbReference type="PANTHER" id="PTHR43394:SF1">
    <property type="entry name" value="ATP-BINDING CASSETTE SUB-FAMILY B MEMBER 10, MITOCHONDRIAL"/>
    <property type="match status" value="1"/>
</dbReference>
<comment type="subcellular location">
    <subcellularLocation>
        <location evidence="1">Cell membrane</location>
        <topology evidence="1">Multi-pass membrane protein</topology>
    </subcellularLocation>
</comment>
<evidence type="ECO:0000259" key="13">
    <source>
        <dbReference type="PROSITE" id="PS50893"/>
    </source>
</evidence>
<evidence type="ECO:0000313" key="16">
    <source>
        <dbReference type="Proteomes" id="UP000195781"/>
    </source>
</evidence>
<dbReference type="GO" id="GO:0005524">
    <property type="term" value="F:ATP binding"/>
    <property type="evidence" value="ECO:0007669"/>
    <property type="project" value="UniProtKB-KW"/>
</dbReference>
<dbReference type="PANTHER" id="PTHR43394">
    <property type="entry name" value="ATP-DEPENDENT PERMEASE MDL1, MITOCHONDRIAL"/>
    <property type="match status" value="1"/>
</dbReference>
<keyword evidence="5 15" id="KW-0067">ATP-binding</keyword>
<evidence type="ECO:0000256" key="4">
    <source>
        <dbReference type="ARBA" id="ARBA00022741"/>
    </source>
</evidence>
<keyword evidence="4" id="KW-0547">Nucleotide-binding</keyword>
<accession>A0A1Y3XXU7</accession>
<evidence type="ECO:0000256" key="1">
    <source>
        <dbReference type="ARBA" id="ARBA00004651"/>
    </source>
</evidence>
<dbReference type="Pfam" id="PF00005">
    <property type="entry name" value="ABC_tran"/>
    <property type="match status" value="1"/>
</dbReference>
<dbReference type="CDD" id="cd03254">
    <property type="entry name" value="ABCC_Glucan_exporter_like"/>
    <property type="match status" value="1"/>
</dbReference>
<dbReference type="InterPro" id="IPR011527">
    <property type="entry name" value="ABC1_TM_dom"/>
</dbReference>
<evidence type="ECO:0000256" key="2">
    <source>
        <dbReference type="ARBA" id="ARBA00022448"/>
    </source>
</evidence>
<evidence type="ECO:0000256" key="12">
    <source>
        <dbReference type="SAM" id="Phobius"/>
    </source>
</evidence>
<dbReference type="PROSITE" id="PS50893">
    <property type="entry name" value="ABC_TRANSPORTER_2"/>
    <property type="match status" value="1"/>
</dbReference>
<dbReference type="InterPro" id="IPR003439">
    <property type="entry name" value="ABC_transporter-like_ATP-bd"/>
</dbReference>
<dbReference type="EMBL" id="NFIE01000015">
    <property type="protein sequence ID" value="OUN87939.1"/>
    <property type="molecule type" value="Genomic_DNA"/>
</dbReference>
<proteinExistence type="inferred from homology"/>
<dbReference type="AlphaFoldDB" id="A0A1Y3XXU7"/>
<dbReference type="InterPro" id="IPR036640">
    <property type="entry name" value="ABC1_TM_sf"/>
</dbReference>
<evidence type="ECO:0000256" key="3">
    <source>
        <dbReference type="ARBA" id="ARBA00022692"/>
    </source>
</evidence>
<dbReference type="CDD" id="cd18547">
    <property type="entry name" value="ABC_6TM_Tm288_like"/>
    <property type="match status" value="1"/>
</dbReference>
<protein>
    <recommendedName>
        <fullName evidence="10">Fatty acid ABC transporter ATP-binding/permease protein</fullName>
    </recommendedName>
</protein>
<name>A0A1Y3XXU7_9ACTN</name>
<dbReference type="SMART" id="SM00382">
    <property type="entry name" value="AAA"/>
    <property type="match status" value="1"/>
</dbReference>
<dbReference type="Proteomes" id="UP000195781">
    <property type="component" value="Unassembled WGS sequence"/>
</dbReference>
<evidence type="ECO:0000256" key="5">
    <source>
        <dbReference type="ARBA" id="ARBA00022840"/>
    </source>
</evidence>
<keyword evidence="6 12" id="KW-1133">Transmembrane helix</keyword>
<feature type="domain" description="ABC transmembrane type-1" evidence="14">
    <location>
        <begin position="76"/>
        <end position="370"/>
    </location>
</feature>
<keyword evidence="7 12" id="KW-0472">Membrane</keyword>
<keyword evidence="2" id="KW-0813">Transport</keyword>
<evidence type="ECO:0000256" key="11">
    <source>
        <dbReference type="SAM" id="MobiDB-lite"/>
    </source>
</evidence>
<dbReference type="Pfam" id="PF00664">
    <property type="entry name" value="ABC_membrane"/>
    <property type="match status" value="1"/>
</dbReference>
<dbReference type="PROSITE" id="PS50929">
    <property type="entry name" value="ABC_TM1F"/>
    <property type="match status" value="1"/>
</dbReference>
<evidence type="ECO:0000313" key="15">
    <source>
        <dbReference type="EMBL" id="OUN87939.1"/>
    </source>
</evidence>
<dbReference type="OrthoDB" id="3176683at2"/>
<dbReference type="FunFam" id="3.40.50.300:FF:000287">
    <property type="entry name" value="Multidrug ABC transporter ATP-binding protein"/>
    <property type="match status" value="1"/>
</dbReference>
<gene>
    <name evidence="15" type="ORF">B5G02_07160</name>
</gene>
<organism evidence="15 16">
    <name type="scientific">[Collinsella] massiliensis</name>
    <dbReference type="NCBI Taxonomy" id="1232426"/>
    <lineage>
        <taxon>Bacteria</taxon>
        <taxon>Bacillati</taxon>
        <taxon>Actinomycetota</taxon>
        <taxon>Coriobacteriia</taxon>
        <taxon>Coriobacteriales</taxon>
        <taxon>Coriobacteriaceae</taxon>
        <taxon>Enorma</taxon>
    </lineage>
</organism>
<dbReference type="Gene3D" id="3.40.50.300">
    <property type="entry name" value="P-loop containing nucleotide triphosphate hydrolases"/>
    <property type="match status" value="1"/>
</dbReference>
<dbReference type="GO" id="GO:0015421">
    <property type="term" value="F:ABC-type oligopeptide transporter activity"/>
    <property type="evidence" value="ECO:0007669"/>
    <property type="project" value="TreeGrafter"/>
</dbReference>
<dbReference type="InterPro" id="IPR003593">
    <property type="entry name" value="AAA+_ATPase"/>
</dbReference>
<comment type="similarity">
    <text evidence="9">Belongs to the ABC transporter superfamily. Lipid exporter (TC 3.A.1.106) family.</text>
</comment>